<feature type="compositionally biased region" description="Polar residues" evidence="1">
    <location>
        <begin position="155"/>
        <end position="171"/>
    </location>
</feature>
<keyword evidence="3" id="KW-1185">Reference proteome</keyword>
<dbReference type="EMBL" id="CP144103">
    <property type="protein sequence ID" value="WWC89987.1"/>
    <property type="molecule type" value="Genomic_DNA"/>
</dbReference>
<proteinExistence type="predicted"/>
<feature type="compositionally biased region" description="Acidic residues" evidence="1">
    <location>
        <begin position="179"/>
        <end position="190"/>
    </location>
</feature>
<dbReference type="Proteomes" id="UP001355207">
    <property type="component" value="Chromosome 6"/>
</dbReference>
<reference evidence="2 3" key="1">
    <citation type="submission" date="2024-01" db="EMBL/GenBank/DDBJ databases">
        <title>Comparative genomics of Cryptococcus and Kwoniella reveals pathogenesis evolution and contrasting modes of karyotype evolution via chromosome fusion or intercentromeric recombination.</title>
        <authorList>
            <person name="Coelho M.A."/>
            <person name="David-Palma M."/>
            <person name="Shea T."/>
            <person name="Bowers K."/>
            <person name="McGinley-Smith S."/>
            <person name="Mohammad A.W."/>
            <person name="Gnirke A."/>
            <person name="Yurkov A.M."/>
            <person name="Nowrousian M."/>
            <person name="Sun S."/>
            <person name="Cuomo C.A."/>
            <person name="Heitman J."/>
        </authorList>
    </citation>
    <scope>NUCLEOTIDE SEQUENCE [LARGE SCALE GENOMIC DNA]</scope>
    <source>
        <strain evidence="2 3">CBS 6074</strain>
    </source>
</reference>
<dbReference type="InterPro" id="IPR025494">
    <property type="entry name" value="DUF4385"/>
</dbReference>
<feature type="compositionally biased region" description="Basic and acidic residues" evidence="1">
    <location>
        <begin position="138"/>
        <end position="154"/>
    </location>
</feature>
<feature type="region of interest" description="Disordered" evidence="1">
    <location>
        <begin position="138"/>
        <end position="230"/>
    </location>
</feature>
<evidence type="ECO:0000313" key="2">
    <source>
        <dbReference type="EMBL" id="WWC89987.1"/>
    </source>
</evidence>
<evidence type="ECO:0000256" key="1">
    <source>
        <dbReference type="SAM" id="MobiDB-lite"/>
    </source>
</evidence>
<evidence type="ECO:0008006" key="4">
    <source>
        <dbReference type="Google" id="ProtNLM"/>
    </source>
</evidence>
<sequence length="230" mass="26716">MASSKYTPSTYHATKNEVGVFTTPGYSDDIKPLWRFKNAEEAKKSAESIWERFERYREKDDFVGMDICRKFIQMGRTRSLRYALRPGGRKYDEKTGKENKRTGKVYDQSKLDGANIYESWLDKCWNDEQYKKAWENWKDGKDNANLKEESKSDGKFTTSKSKIATNTATNAKRSRSESDVSDDEYSEEEDEKPKVKLRKTRKTTSTSTPQKYPKSPENGTPKSRKKSKKS</sequence>
<name>A0AAX4JX70_9TREE</name>
<evidence type="ECO:0000313" key="3">
    <source>
        <dbReference type="Proteomes" id="UP001355207"/>
    </source>
</evidence>
<accession>A0AAX4JX70</accession>
<dbReference type="RefSeq" id="XP_066076750.1">
    <property type="nucleotide sequence ID" value="XM_066220653.1"/>
</dbReference>
<dbReference type="AlphaFoldDB" id="A0AAX4JX70"/>
<organism evidence="2 3">
    <name type="scientific">Kwoniella dendrophila CBS 6074</name>
    <dbReference type="NCBI Taxonomy" id="1295534"/>
    <lineage>
        <taxon>Eukaryota</taxon>
        <taxon>Fungi</taxon>
        <taxon>Dikarya</taxon>
        <taxon>Basidiomycota</taxon>
        <taxon>Agaricomycotina</taxon>
        <taxon>Tremellomycetes</taxon>
        <taxon>Tremellales</taxon>
        <taxon>Cryptococcaceae</taxon>
        <taxon>Kwoniella</taxon>
    </lineage>
</organism>
<gene>
    <name evidence="2" type="ORF">L201_004917</name>
</gene>
<protein>
    <recommendedName>
        <fullName evidence="4">Cytoplasmic protein</fullName>
    </recommendedName>
</protein>
<dbReference type="Pfam" id="PF14328">
    <property type="entry name" value="DUF4385"/>
    <property type="match status" value="1"/>
</dbReference>
<dbReference type="GeneID" id="91095587"/>